<feature type="domain" description="N-acetyltransferase" evidence="3">
    <location>
        <begin position="5"/>
        <end position="132"/>
    </location>
</feature>
<dbReference type="Proteomes" id="UP000663464">
    <property type="component" value="Chromosome"/>
</dbReference>
<accession>A0ABD7CGJ0</accession>
<evidence type="ECO:0000259" key="3">
    <source>
        <dbReference type="PROSITE" id="PS51186"/>
    </source>
</evidence>
<protein>
    <submittedName>
        <fullName evidence="4">GNAT family N-acetyltransferase</fullName>
    </submittedName>
</protein>
<dbReference type="PANTHER" id="PTHR43626">
    <property type="entry name" value="ACYL-COA N-ACYLTRANSFERASE"/>
    <property type="match status" value="1"/>
</dbReference>
<evidence type="ECO:0000256" key="2">
    <source>
        <dbReference type="ARBA" id="ARBA00023315"/>
    </source>
</evidence>
<dbReference type="GO" id="GO:0016746">
    <property type="term" value="F:acyltransferase activity"/>
    <property type="evidence" value="ECO:0007669"/>
    <property type="project" value="UniProtKB-KW"/>
</dbReference>
<keyword evidence="1" id="KW-0808">Transferase</keyword>
<sequence length="132" mass="15364">MRIEYTTKLIMQEDLHSLYESLGWNSFLQLNQEQLAKAMEQSWYVIYAYDGEKLVTTGRVVSDGIINAYVCGLGVVEEYRNKGIGTEISKRLMDYCKNDNVHIQLFCEEKLVSYYEKMGFEVFTIGMKAKEE</sequence>
<dbReference type="Pfam" id="PF13673">
    <property type="entry name" value="Acetyltransf_10"/>
    <property type="match status" value="1"/>
</dbReference>
<keyword evidence="2" id="KW-0012">Acyltransferase</keyword>
<evidence type="ECO:0000313" key="5">
    <source>
        <dbReference type="Proteomes" id="UP000663464"/>
    </source>
</evidence>
<organism evidence="4 5">
    <name type="scientific">Clostridium botulinum</name>
    <dbReference type="NCBI Taxonomy" id="1491"/>
    <lineage>
        <taxon>Bacteria</taxon>
        <taxon>Bacillati</taxon>
        <taxon>Bacillota</taxon>
        <taxon>Clostridia</taxon>
        <taxon>Eubacteriales</taxon>
        <taxon>Clostridiaceae</taxon>
        <taxon>Clostridium</taxon>
    </lineage>
</organism>
<proteinExistence type="predicted"/>
<dbReference type="EMBL" id="CP069280">
    <property type="protein sequence ID" value="QRI52470.1"/>
    <property type="molecule type" value="Genomic_DNA"/>
</dbReference>
<reference evidence="4 5" key="1">
    <citation type="journal article" date="2014" name="J. Infect. Dis.">
        <title>Molecular characterization of a novel botulinum neurotoxin type H gene.</title>
        <authorList>
            <person name="Dover N."/>
            <person name="Barash J.R."/>
            <person name="Hill K.K."/>
            <person name="Xie G."/>
            <person name="Arnon S.S."/>
        </authorList>
    </citation>
    <scope>NUCLEOTIDE SEQUENCE [LARGE SCALE GENOMIC DNA]</scope>
    <source>
        <strain evidence="4 5">IBCA10-7060</strain>
    </source>
</reference>
<dbReference type="RefSeq" id="WP_041350090.1">
    <property type="nucleotide sequence ID" value="NZ_CP069280.1"/>
</dbReference>
<dbReference type="PANTHER" id="PTHR43626:SF4">
    <property type="entry name" value="GCN5-RELATED N-ACETYLTRANSFERASE 2, CHLOROPLASTIC"/>
    <property type="match status" value="1"/>
</dbReference>
<dbReference type="PROSITE" id="PS51186">
    <property type="entry name" value="GNAT"/>
    <property type="match status" value="1"/>
</dbReference>
<dbReference type="SUPFAM" id="SSF55729">
    <property type="entry name" value="Acyl-CoA N-acyltransferases (Nat)"/>
    <property type="match status" value="1"/>
</dbReference>
<dbReference type="InterPro" id="IPR000182">
    <property type="entry name" value="GNAT_dom"/>
</dbReference>
<dbReference type="AlphaFoldDB" id="A0ABD7CGJ0"/>
<dbReference type="InterPro" id="IPR016181">
    <property type="entry name" value="Acyl_CoA_acyltransferase"/>
</dbReference>
<evidence type="ECO:0000256" key="1">
    <source>
        <dbReference type="ARBA" id="ARBA00022679"/>
    </source>
</evidence>
<gene>
    <name evidence="4" type="ORF">JQS73_13670</name>
</gene>
<dbReference type="Gene3D" id="3.40.630.30">
    <property type="match status" value="1"/>
</dbReference>
<dbReference type="InterPro" id="IPR045039">
    <property type="entry name" value="NSI-like"/>
</dbReference>
<evidence type="ECO:0000313" key="4">
    <source>
        <dbReference type="EMBL" id="QRI52470.1"/>
    </source>
</evidence>
<name>A0ABD7CGJ0_CLOBO</name>
<dbReference type="CDD" id="cd04301">
    <property type="entry name" value="NAT_SF"/>
    <property type="match status" value="1"/>
</dbReference>